<dbReference type="EMBL" id="MLAE01000066">
    <property type="protein sequence ID" value="OOF76789.1"/>
    <property type="molecule type" value="Genomic_DNA"/>
</dbReference>
<evidence type="ECO:0000313" key="2">
    <source>
        <dbReference type="Proteomes" id="UP000189114"/>
    </source>
</evidence>
<name>A0A1V3KGL1_9PAST</name>
<dbReference type="AlphaFoldDB" id="A0A1V3KGL1"/>
<dbReference type="PANTHER" id="PTHR35566:SF1">
    <property type="entry name" value="TYPE VI SECRETION SYSTEM BASEPLATE COMPONENT TSSK1"/>
    <property type="match status" value="1"/>
</dbReference>
<dbReference type="NCBIfam" id="TIGR03353">
    <property type="entry name" value="VI_chp_4"/>
    <property type="match status" value="1"/>
</dbReference>
<dbReference type="InterPro" id="IPR010263">
    <property type="entry name" value="T6SS_TssK"/>
</dbReference>
<reference evidence="2" key="1">
    <citation type="submission" date="2016-10" db="EMBL/GenBank/DDBJ databases">
        <title>Rodentibacter gen. nov. and new species.</title>
        <authorList>
            <person name="Christensen H."/>
        </authorList>
    </citation>
    <scope>NUCLEOTIDE SEQUENCE [LARGE SCALE GENOMIC DNA]</scope>
    <source>
        <strain evidence="2">Ppn152</strain>
    </source>
</reference>
<comment type="caution">
    <text evidence="1">The sequence shown here is derived from an EMBL/GenBank/DDBJ whole genome shotgun (WGS) entry which is preliminary data.</text>
</comment>
<protein>
    <submittedName>
        <fullName evidence="1">Type VI secretion system-associated protein</fullName>
    </submittedName>
</protein>
<organism evidence="1 2">
    <name type="scientific">Rodentibacter caecimuris</name>
    <dbReference type="NCBI Taxonomy" id="1796644"/>
    <lineage>
        <taxon>Bacteria</taxon>
        <taxon>Pseudomonadati</taxon>
        <taxon>Pseudomonadota</taxon>
        <taxon>Gammaproteobacteria</taxon>
        <taxon>Pasteurellales</taxon>
        <taxon>Pasteurellaceae</taxon>
        <taxon>Rodentibacter</taxon>
    </lineage>
</organism>
<gene>
    <name evidence="1" type="ORF">BKG96_09740</name>
</gene>
<sequence length="448" mass="50321">MSLSNRVLWKEGLFIRPQHFQQESRFLTSQLKQVIDISAYNLGFEKIAFDQQQLSFGKVGLTECKGVMPDGTLFDLPLTDSLPSPISVDNNLVGETLYLCLPIISSGEGEIKYSATNLDSVDSRSEIIFTEVKDSHSENGSYTQLELLKNQYFIKSSLDDLSNYVSLPVARIKDITLDHQVILDEGFYPMSLHITAMPLFIKKLAELSDLILLRAQNIVNRIGRPEQSGVADVNDFLMLLTLNRVSPLVKSIVKLGKSHPLSVYELLASLRSELATFVLKERFSETFYEYLHDNPAASLNPLFSDIKSYLSVVTNTKVVPLPVVAHQYGVYTAQVNDSSLYSSAEFIIAIKAHLQPDLLKTQFIQQTKISSIEKINQLIHLQLPGVPVNALPVAPRYLPYHSGFMYFQLDKTSPYWENLLTSSGFGFHITGNYPGLEIEFWAIRGDLA</sequence>
<evidence type="ECO:0000313" key="1">
    <source>
        <dbReference type="EMBL" id="OOF76789.1"/>
    </source>
</evidence>
<dbReference type="PANTHER" id="PTHR35566">
    <property type="entry name" value="BLR3599 PROTEIN"/>
    <property type="match status" value="1"/>
</dbReference>
<dbReference type="Pfam" id="PF05936">
    <property type="entry name" value="T6SS_VasE"/>
    <property type="match status" value="1"/>
</dbReference>
<proteinExistence type="predicted"/>
<dbReference type="Proteomes" id="UP000189114">
    <property type="component" value="Unassembled WGS sequence"/>
</dbReference>
<accession>A0A1V3KGL1</accession>
<dbReference type="RefSeq" id="WP_077587298.1">
    <property type="nucleotide sequence ID" value="NZ_MLAE01000066.1"/>
</dbReference>